<dbReference type="AlphaFoldDB" id="A0A397J6V9"/>
<name>A0A397J6V9_9GLOM</name>
<keyword evidence="2" id="KW-1185">Reference proteome</keyword>
<reference evidence="1 2" key="1">
    <citation type="submission" date="2018-08" db="EMBL/GenBank/DDBJ databases">
        <title>Genome and evolution of the arbuscular mycorrhizal fungus Diversispora epigaea (formerly Glomus versiforme) and its bacterial endosymbionts.</title>
        <authorList>
            <person name="Sun X."/>
            <person name="Fei Z."/>
            <person name="Harrison M."/>
        </authorList>
    </citation>
    <scope>NUCLEOTIDE SEQUENCE [LARGE SCALE GENOMIC DNA]</scope>
    <source>
        <strain evidence="1 2">IT104</strain>
    </source>
</reference>
<protein>
    <submittedName>
        <fullName evidence="1">Uncharacterized protein</fullName>
    </submittedName>
</protein>
<dbReference type="Proteomes" id="UP000266861">
    <property type="component" value="Unassembled WGS sequence"/>
</dbReference>
<accession>A0A397J6V9</accession>
<comment type="caution">
    <text evidence="1">The sequence shown here is derived from an EMBL/GenBank/DDBJ whole genome shotgun (WGS) entry which is preliminary data.</text>
</comment>
<proteinExistence type="predicted"/>
<evidence type="ECO:0000313" key="2">
    <source>
        <dbReference type="Proteomes" id="UP000266861"/>
    </source>
</evidence>
<evidence type="ECO:0000313" key="1">
    <source>
        <dbReference type="EMBL" id="RHZ82448.1"/>
    </source>
</evidence>
<sequence>MSFSYKKPTDPKIHTHDFIKRYGFKLVMERLDIDIAKIYFLGENDEPLPKIPSKVKCVDIKTKIEKTPQEMNGIESFLITWQNDYRLRFDRIKFFTIINQKQQSVYPEGVNKTVTCHGPIDKFVLKNNNIIQNE</sequence>
<organism evidence="1 2">
    <name type="scientific">Diversispora epigaea</name>
    <dbReference type="NCBI Taxonomy" id="1348612"/>
    <lineage>
        <taxon>Eukaryota</taxon>
        <taxon>Fungi</taxon>
        <taxon>Fungi incertae sedis</taxon>
        <taxon>Mucoromycota</taxon>
        <taxon>Glomeromycotina</taxon>
        <taxon>Glomeromycetes</taxon>
        <taxon>Diversisporales</taxon>
        <taxon>Diversisporaceae</taxon>
        <taxon>Diversispora</taxon>
    </lineage>
</organism>
<gene>
    <name evidence="1" type="ORF">Glove_109g288</name>
</gene>
<dbReference type="EMBL" id="PQFF01000102">
    <property type="protein sequence ID" value="RHZ82448.1"/>
    <property type="molecule type" value="Genomic_DNA"/>
</dbReference>
<dbReference type="OrthoDB" id="2431073at2759"/>